<sequence length="653" mass="70605">MKNNFKFLISSFAIMALFFMSGCEEDDDFTPATVTVNQVSVDSAYPGDPVSLTGTNFNTVQFIFIGDQQAPFQLSDNTITFNVPEGAKVGSNTITLAMPSNYRINLPFEVLLRPIPVIQQFDAFVPIGGDLVITGLSLNPEYDPTVTIDGIEASITSNTATEIVVTVPSGIPDDEFLELAISSIHGETMATTGFLARESVLANGQLEEGSGDDFTNWEKLNGADRMSAVTGEEAYGGGRSLMVMPASGNPWDNQFASDGVQLNFGEEYTLILWAKAIDEGAFMRFSISQYDGNGADYFYGEDKVLESSWQPYSWTFTVTNDLPSHRAVLDMGASSGAFMIDHIALVSGAIGVSGEQPELLANGSFEDGLTGWESLNGSHDVTTTESYCGTTSMTATGAGNNPWDTQIASDPMDLVEGTEYEISFWAKAAGPDGIFRLSMSQYDGNGSDFFYSPDLDIPEDWTYFSFIVEAGPVPSGVYRLLFDMGATTQTFFVDGVSVKEYAPPESIYTNGGFEDGLTGWETLNGAHDVSTTEYYSGSASMTATGTGGNPWDVQMASDPVALTVGQDYKISFWAKAAGPDGIFRISMSQYDGNGADFFYSPDLEIPEDWTYFSFIVTAQATASGDHRLLFDMGATTQTFFVDDVIVTEYDGCE</sequence>
<feature type="chain" id="PRO_5017478448" description="CBM-cenC domain-containing protein" evidence="2">
    <location>
        <begin position="26"/>
        <end position="653"/>
    </location>
</feature>
<dbReference type="RefSeq" id="WP_119646165.1">
    <property type="nucleotide sequence ID" value="NZ_QXFI01000011.1"/>
</dbReference>
<dbReference type="Pfam" id="PF02018">
    <property type="entry name" value="CBM_4_9"/>
    <property type="match status" value="3"/>
</dbReference>
<evidence type="ECO:0008006" key="9">
    <source>
        <dbReference type="Google" id="ProtNLM"/>
    </source>
</evidence>
<dbReference type="GO" id="GO:0016798">
    <property type="term" value="F:hydrolase activity, acting on glycosyl bonds"/>
    <property type="evidence" value="ECO:0007669"/>
    <property type="project" value="InterPro"/>
</dbReference>
<dbReference type="Pfam" id="PF01833">
    <property type="entry name" value="TIG"/>
    <property type="match status" value="1"/>
</dbReference>
<dbReference type="InterPro" id="IPR002909">
    <property type="entry name" value="IPT_dom"/>
</dbReference>
<evidence type="ECO:0000313" key="6">
    <source>
        <dbReference type="EMBL" id="TXJ99084.1"/>
    </source>
</evidence>
<evidence type="ECO:0000313" key="8">
    <source>
        <dbReference type="Proteomes" id="UP000321621"/>
    </source>
</evidence>
<feature type="signal peptide" evidence="2">
    <location>
        <begin position="1"/>
        <end position="25"/>
    </location>
</feature>
<evidence type="ECO:0000259" key="3">
    <source>
        <dbReference type="Pfam" id="PF01833"/>
    </source>
</evidence>
<proteinExistence type="predicted"/>
<keyword evidence="8" id="KW-1185">Reference proteome</keyword>
<gene>
    <name evidence="5" type="ORF">D2V05_03480</name>
    <name evidence="6" type="ORF">FQ017_03460</name>
</gene>
<dbReference type="PROSITE" id="PS51257">
    <property type="entry name" value="PROKAR_LIPOPROTEIN"/>
    <property type="match status" value="1"/>
</dbReference>
<feature type="domain" description="CBM-cenC" evidence="4">
    <location>
        <begin position="358"/>
        <end position="467"/>
    </location>
</feature>
<reference evidence="5 7" key="1">
    <citation type="submission" date="2018-08" db="EMBL/GenBank/DDBJ databases">
        <title>Proposal of Muricauda 72 sp.nov. and Muricauda NH166 sp.nov., isolated from seawater.</title>
        <authorList>
            <person name="Cheng H."/>
            <person name="Wu Y.-H."/>
            <person name="Guo L.-L."/>
            <person name="Xu X.-W."/>
        </authorList>
    </citation>
    <scope>NUCLEOTIDE SEQUENCE [LARGE SCALE GENOMIC DNA]</scope>
    <source>
        <strain evidence="5 7">72</strain>
    </source>
</reference>
<dbReference type="Gene3D" id="2.60.120.260">
    <property type="entry name" value="Galactose-binding domain-like"/>
    <property type="match status" value="3"/>
</dbReference>
<evidence type="ECO:0000256" key="2">
    <source>
        <dbReference type="SAM" id="SignalP"/>
    </source>
</evidence>
<dbReference type="EMBL" id="VNWK01000011">
    <property type="protein sequence ID" value="TXJ99084.1"/>
    <property type="molecule type" value="Genomic_DNA"/>
</dbReference>
<feature type="domain" description="CBM-cenC" evidence="4">
    <location>
        <begin position="507"/>
        <end position="623"/>
    </location>
</feature>
<evidence type="ECO:0000313" key="7">
    <source>
        <dbReference type="Proteomes" id="UP000266691"/>
    </source>
</evidence>
<accession>A0A3A1NLK2</accession>
<dbReference type="InterPro" id="IPR013783">
    <property type="entry name" value="Ig-like_fold"/>
</dbReference>
<name>A0A3A1NLK2_9FLAO</name>
<organism evidence="5 7">
    <name type="scientific">Flagellimonas pelagia</name>
    <dbReference type="NCBI Taxonomy" id="2306998"/>
    <lineage>
        <taxon>Bacteria</taxon>
        <taxon>Pseudomonadati</taxon>
        <taxon>Bacteroidota</taxon>
        <taxon>Flavobacteriia</taxon>
        <taxon>Flavobacteriales</taxon>
        <taxon>Flavobacteriaceae</taxon>
        <taxon>Flagellimonas</taxon>
    </lineage>
</organism>
<dbReference type="Proteomes" id="UP000321621">
    <property type="component" value="Unassembled WGS sequence"/>
</dbReference>
<evidence type="ECO:0000259" key="4">
    <source>
        <dbReference type="Pfam" id="PF02018"/>
    </source>
</evidence>
<dbReference type="Proteomes" id="UP000266691">
    <property type="component" value="Unassembled WGS sequence"/>
</dbReference>
<keyword evidence="2" id="KW-0732">Signal</keyword>
<evidence type="ECO:0000256" key="1">
    <source>
        <dbReference type="ARBA" id="ARBA00022801"/>
    </source>
</evidence>
<dbReference type="InterPro" id="IPR008979">
    <property type="entry name" value="Galactose-bd-like_sf"/>
</dbReference>
<dbReference type="InterPro" id="IPR003305">
    <property type="entry name" value="CenC_carb-bd"/>
</dbReference>
<dbReference type="OrthoDB" id="7061696at2"/>
<feature type="domain" description="IPT/TIG" evidence="3">
    <location>
        <begin position="44"/>
        <end position="100"/>
    </location>
</feature>
<dbReference type="SUPFAM" id="SSF81296">
    <property type="entry name" value="E set domains"/>
    <property type="match status" value="1"/>
</dbReference>
<keyword evidence="1" id="KW-0378">Hydrolase</keyword>
<reference evidence="6 8" key="2">
    <citation type="submission" date="2019-07" db="EMBL/GenBank/DDBJ databases">
        <title>Draft genome of two Muricauda strains isolated from deep sea.</title>
        <authorList>
            <person name="Sun C."/>
        </authorList>
    </citation>
    <scope>NUCLEOTIDE SEQUENCE [LARGE SCALE GENOMIC DNA]</scope>
    <source>
        <strain evidence="6 8">72</strain>
    </source>
</reference>
<feature type="domain" description="CBM-cenC" evidence="4">
    <location>
        <begin position="201"/>
        <end position="322"/>
    </location>
</feature>
<dbReference type="Gene3D" id="2.60.40.10">
    <property type="entry name" value="Immunoglobulins"/>
    <property type="match status" value="2"/>
</dbReference>
<dbReference type="EMBL" id="QXFI01000011">
    <property type="protein sequence ID" value="RIV46423.1"/>
    <property type="molecule type" value="Genomic_DNA"/>
</dbReference>
<dbReference type="InterPro" id="IPR014756">
    <property type="entry name" value="Ig_E-set"/>
</dbReference>
<dbReference type="SUPFAM" id="SSF49785">
    <property type="entry name" value="Galactose-binding domain-like"/>
    <property type="match status" value="3"/>
</dbReference>
<evidence type="ECO:0000313" key="5">
    <source>
        <dbReference type="EMBL" id="RIV46423.1"/>
    </source>
</evidence>
<comment type="caution">
    <text evidence="5">The sequence shown here is derived from an EMBL/GenBank/DDBJ whole genome shotgun (WGS) entry which is preliminary data.</text>
</comment>
<dbReference type="AlphaFoldDB" id="A0A3A1NLK2"/>
<protein>
    <recommendedName>
        <fullName evidence="9">CBM-cenC domain-containing protein</fullName>
    </recommendedName>
</protein>